<dbReference type="InterPro" id="IPR029069">
    <property type="entry name" value="HotDog_dom_sf"/>
</dbReference>
<gene>
    <name evidence="2" type="ORF">AMYX_09660</name>
</gene>
<keyword evidence="3" id="KW-1185">Reference proteome</keyword>
<organism evidence="2 3">
    <name type="scientific">Anaeromyxobacter diazotrophicus</name>
    <dbReference type="NCBI Taxonomy" id="2590199"/>
    <lineage>
        <taxon>Bacteria</taxon>
        <taxon>Pseudomonadati</taxon>
        <taxon>Myxococcota</taxon>
        <taxon>Myxococcia</taxon>
        <taxon>Myxococcales</taxon>
        <taxon>Cystobacterineae</taxon>
        <taxon>Anaeromyxobacteraceae</taxon>
        <taxon>Anaeromyxobacter</taxon>
    </lineage>
</organism>
<name>A0A7I9VIN3_9BACT</name>
<dbReference type="RefSeq" id="WP_176063504.1">
    <property type="nucleotide sequence ID" value="NZ_BJTG01000002.1"/>
</dbReference>
<evidence type="ECO:0000313" key="3">
    <source>
        <dbReference type="Proteomes" id="UP000503640"/>
    </source>
</evidence>
<accession>A0A7I9VIN3</accession>
<dbReference type="Gene3D" id="3.10.129.10">
    <property type="entry name" value="Hotdog Thioesterase"/>
    <property type="match status" value="1"/>
</dbReference>
<feature type="domain" description="FAS1-like dehydratase" evidence="1">
    <location>
        <begin position="5"/>
        <end position="149"/>
    </location>
</feature>
<dbReference type="Pfam" id="PF13452">
    <property type="entry name" value="FAS1_DH_region"/>
    <property type="match status" value="1"/>
</dbReference>
<reference evidence="3" key="1">
    <citation type="journal article" date="2020" name="Appl. Environ. Microbiol.">
        <title>Diazotrophic Anaeromyxobacter Isolates from Soils.</title>
        <authorList>
            <person name="Masuda Y."/>
            <person name="Yamanaka H."/>
            <person name="Xu Z.X."/>
            <person name="Shiratori Y."/>
            <person name="Aono T."/>
            <person name="Amachi S."/>
            <person name="Senoo K."/>
            <person name="Itoh H."/>
        </authorList>
    </citation>
    <scope>NUCLEOTIDE SEQUENCE [LARGE SCALE GENOMIC DNA]</scope>
    <source>
        <strain evidence="3">R267</strain>
    </source>
</reference>
<dbReference type="Proteomes" id="UP000503640">
    <property type="component" value="Unassembled WGS sequence"/>
</dbReference>
<dbReference type="InterPro" id="IPR016709">
    <property type="entry name" value="HadA-like"/>
</dbReference>
<protein>
    <submittedName>
        <fullName evidence="2">UPF0336 protein</fullName>
    </submittedName>
</protein>
<comment type="caution">
    <text evidence="2">The sequence shown here is derived from an EMBL/GenBank/DDBJ whole genome shotgun (WGS) entry which is preliminary data.</text>
</comment>
<sequence length="158" mass="16872">MTGRAHVGRRYGPYRYTVGLEEIRDFAVTVAGGVPGRVFAGEPPEPPHPLFVDAAAARASRHGGIIAPPTFCVRFAMQPFAEACADPALGLDLVRLVHGEQAFTFGDPVRPGDVIDTSGEIADLSEKAGMTFLTVRTVSVNQRGRTVVEGTWTAVVRP</sequence>
<evidence type="ECO:0000259" key="1">
    <source>
        <dbReference type="Pfam" id="PF13452"/>
    </source>
</evidence>
<dbReference type="PIRSF" id="PIRSF018072">
    <property type="entry name" value="UCP018072"/>
    <property type="match status" value="1"/>
</dbReference>
<dbReference type="EMBL" id="BJTG01000002">
    <property type="protein sequence ID" value="GEJ56225.1"/>
    <property type="molecule type" value="Genomic_DNA"/>
</dbReference>
<evidence type="ECO:0000313" key="2">
    <source>
        <dbReference type="EMBL" id="GEJ56225.1"/>
    </source>
</evidence>
<dbReference type="CDD" id="cd03441">
    <property type="entry name" value="R_hydratase_like"/>
    <property type="match status" value="1"/>
</dbReference>
<dbReference type="InterPro" id="IPR039569">
    <property type="entry name" value="FAS1-like_DH_region"/>
</dbReference>
<dbReference type="AlphaFoldDB" id="A0A7I9VIN3"/>
<proteinExistence type="predicted"/>
<dbReference type="SUPFAM" id="SSF54637">
    <property type="entry name" value="Thioesterase/thiol ester dehydrase-isomerase"/>
    <property type="match status" value="1"/>
</dbReference>